<dbReference type="RefSeq" id="WP_059350954.1">
    <property type="nucleotide sequence ID" value="NZ_LDYG01000028.1"/>
</dbReference>
<proteinExistence type="predicted"/>
<evidence type="ECO:0008006" key="3">
    <source>
        <dbReference type="Google" id="ProtNLM"/>
    </source>
</evidence>
<protein>
    <recommendedName>
        <fullName evidence="3">Spore coat protein</fullName>
    </recommendedName>
</protein>
<organism evidence="1 2">
    <name type="scientific">Bacillus coahuilensis p1.1.43</name>
    <dbReference type="NCBI Taxonomy" id="1150625"/>
    <lineage>
        <taxon>Bacteria</taxon>
        <taxon>Bacillati</taxon>
        <taxon>Bacillota</taxon>
        <taxon>Bacilli</taxon>
        <taxon>Bacillales</taxon>
        <taxon>Bacillaceae</taxon>
        <taxon>Bacillus</taxon>
    </lineage>
</organism>
<dbReference type="EMBL" id="LDYG01000028">
    <property type="protein sequence ID" value="KUP06391.1"/>
    <property type="molecule type" value="Genomic_DNA"/>
</dbReference>
<dbReference type="PATRIC" id="fig|1150625.3.peg.1591"/>
<name>A0A147K858_9BACI</name>
<comment type="caution">
    <text evidence="1">The sequence shown here is derived from an EMBL/GenBank/DDBJ whole genome shotgun (WGS) entry which is preliminary data.</text>
</comment>
<sequence length="95" mass="10893">MGEKFNQEKVAELSNELVNVLVTSIITKYVDTDEQVNEITDAQKEKIKSIVEGLKTQVDDFVNGEEQKDEVAKEVESKLSPLQEILKRKREKNDK</sequence>
<reference evidence="1 2" key="1">
    <citation type="journal article" date="2016" name="Front. Microbiol.">
        <title>Microevolution Analysis of Bacillus coahuilensis Unveils Differences in Phosphorus Acquisition Strategies and Their Regulation.</title>
        <authorList>
            <person name="Gomez-Lunar Z."/>
            <person name="Hernandez-Gonzalez I."/>
            <person name="Rodriguez-Torres M.D."/>
            <person name="Souza V."/>
            <person name="Olmedo-Alvarez G."/>
        </authorList>
    </citation>
    <scope>NUCLEOTIDE SEQUENCE [LARGE SCALE GENOMIC DNA]</scope>
    <source>
        <strain evidence="2">p1.1.43</strain>
    </source>
</reference>
<evidence type="ECO:0000313" key="2">
    <source>
        <dbReference type="Proteomes" id="UP000074108"/>
    </source>
</evidence>
<keyword evidence="2" id="KW-1185">Reference proteome</keyword>
<dbReference type="AlphaFoldDB" id="A0A147K858"/>
<evidence type="ECO:0000313" key="1">
    <source>
        <dbReference type="EMBL" id="KUP06391.1"/>
    </source>
</evidence>
<dbReference type="Proteomes" id="UP000074108">
    <property type="component" value="Unassembled WGS sequence"/>
</dbReference>
<accession>A0A147K858</accession>
<gene>
    <name evidence="1" type="ORF">Q75_07555</name>
</gene>